<dbReference type="InterPro" id="IPR044751">
    <property type="entry name" value="Ion_transp-like_CBS"/>
</dbReference>
<evidence type="ECO:0000256" key="8">
    <source>
        <dbReference type="PROSITE-ProRule" id="PRU00703"/>
    </source>
</evidence>
<keyword evidence="6 8" id="KW-0129">CBS domain</keyword>
<keyword evidence="14" id="KW-1185">Reference proteome</keyword>
<feature type="transmembrane region" description="Helical" evidence="10">
    <location>
        <begin position="131"/>
        <end position="150"/>
    </location>
</feature>
<feature type="transmembrane region" description="Helical" evidence="10">
    <location>
        <begin position="55"/>
        <end position="79"/>
    </location>
</feature>
<evidence type="ECO:0000256" key="10">
    <source>
        <dbReference type="SAM" id="Phobius"/>
    </source>
</evidence>
<dbReference type="Gene3D" id="3.10.580.10">
    <property type="entry name" value="CBS-domain"/>
    <property type="match status" value="1"/>
</dbReference>
<keyword evidence="5 9" id="KW-1133">Transmembrane helix</keyword>
<dbReference type="PROSITE" id="PS51846">
    <property type="entry name" value="CNNM"/>
    <property type="match status" value="1"/>
</dbReference>
<feature type="domain" description="CBS" evidence="11">
    <location>
        <begin position="279"/>
        <end position="336"/>
    </location>
</feature>
<evidence type="ECO:0000256" key="7">
    <source>
        <dbReference type="ARBA" id="ARBA00023136"/>
    </source>
</evidence>
<dbReference type="PROSITE" id="PS51371">
    <property type="entry name" value="CBS"/>
    <property type="match status" value="2"/>
</dbReference>
<dbReference type="AlphaFoldDB" id="A0A1R3XGH0"/>
<evidence type="ECO:0000256" key="5">
    <source>
        <dbReference type="ARBA" id="ARBA00022989"/>
    </source>
</evidence>
<dbReference type="PANTHER" id="PTHR43099">
    <property type="entry name" value="UPF0053 PROTEIN YRKA"/>
    <property type="match status" value="1"/>
</dbReference>
<dbReference type="Gene3D" id="3.30.465.10">
    <property type="match status" value="1"/>
</dbReference>
<dbReference type="OrthoDB" id="9798188at2"/>
<evidence type="ECO:0000313" key="14">
    <source>
        <dbReference type="Proteomes" id="UP000187181"/>
    </source>
</evidence>
<evidence type="ECO:0000256" key="9">
    <source>
        <dbReference type="PROSITE-ProRule" id="PRU01193"/>
    </source>
</evidence>
<dbReference type="SUPFAM" id="SSF56176">
    <property type="entry name" value="FAD-binding/transporter-associated domain-like"/>
    <property type="match status" value="1"/>
</dbReference>
<evidence type="ECO:0000313" key="13">
    <source>
        <dbReference type="EMBL" id="SIT90393.1"/>
    </source>
</evidence>
<dbReference type="Pfam" id="PF03471">
    <property type="entry name" value="CorC_HlyC"/>
    <property type="match status" value="1"/>
</dbReference>
<keyword evidence="2" id="KW-1003">Cell membrane</keyword>
<sequence>MEIVILILLTLLNGFFALSELSIISVNKNRIANKAKQGSKNAATVLELIESPENFLSAIQVGITLIGIVSGAYGGAALSDDMEQWLSGISFLAPYASTLSIVLVIGLITYFTIVVGELIPKTVALGNADNIALFVAPIIKVFTFITLPLVKLLSGSTNLVIKVLGIKEPSEEKMSEEELRQIIKTAGKQGILAKEEIQLHQNIFTYSEQRAKNLRTHRMDVEYIDINQPFEAIKELIQSSAHSKFPVADGNFDKILGILTAKRFYEYLAEDSGAPLESILQQPIYIPETMMVSAVLNIFKNQKQYLGIVVDEYGSSEGIITLHDILEAIVGDLPDVDELDEPDIVKRSDGSLLVNGSMEVYDLNRQLKQEVIPKDADNYVTLAGFISYMLDKLPVAGDKFEVSGYEIEIVDMDGFRVDKVILKPIESEEASLHPSDR</sequence>
<feature type="transmembrane region" description="Helical" evidence="10">
    <location>
        <begin position="91"/>
        <end position="111"/>
    </location>
</feature>
<dbReference type="InterPro" id="IPR000644">
    <property type="entry name" value="CBS_dom"/>
</dbReference>
<dbReference type="InterPro" id="IPR051676">
    <property type="entry name" value="UPF0053_domain"/>
</dbReference>
<dbReference type="Pfam" id="PF00571">
    <property type="entry name" value="CBS"/>
    <property type="match status" value="2"/>
</dbReference>
<evidence type="ECO:0000256" key="6">
    <source>
        <dbReference type="ARBA" id="ARBA00023122"/>
    </source>
</evidence>
<dbReference type="InterPro" id="IPR046342">
    <property type="entry name" value="CBS_dom_sf"/>
</dbReference>
<proteinExistence type="predicted"/>
<feature type="domain" description="CBS" evidence="11">
    <location>
        <begin position="216"/>
        <end position="276"/>
    </location>
</feature>
<evidence type="ECO:0000259" key="12">
    <source>
        <dbReference type="PROSITE" id="PS51846"/>
    </source>
</evidence>
<organism evidence="13 14">
    <name type="scientific">Pontibacter indicus</name>
    <dbReference type="NCBI Taxonomy" id="1317125"/>
    <lineage>
        <taxon>Bacteria</taxon>
        <taxon>Pseudomonadati</taxon>
        <taxon>Bacteroidota</taxon>
        <taxon>Cytophagia</taxon>
        <taxon>Cytophagales</taxon>
        <taxon>Hymenobacteraceae</taxon>
        <taxon>Pontibacter</taxon>
    </lineage>
</organism>
<dbReference type="Proteomes" id="UP000187181">
    <property type="component" value="Unassembled WGS sequence"/>
</dbReference>
<feature type="domain" description="CNNM transmembrane" evidence="12">
    <location>
        <begin position="1"/>
        <end position="196"/>
    </location>
</feature>
<dbReference type="InterPro" id="IPR005170">
    <property type="entry name" value="Transptr-assoc_dom"/>
</dbReference>
<dbReference type="InterPro" id="IPR016169">
    <property type="entry name" value="FAD-bd_PCMH_sub2"/>
</dbReference>
<gene>
    <name evidence="13" type="ORF">SAMN05444128_2281</name>
</gene>
<dbReference type="RefSeq" id="WP_076668938.1">
    <property type="nucleotide sequence ID" value="NZ_FTPP01000002.1"/>
</dbReference>
<dbReference type="SMART" id="SM01091">
    <property type="entry name" value="CorC_HlyC"/>
    <property type="match status" value="1"/>
</dbReference>
<evidence type="ECO:0000256" key="2">
    <source>
        <dbReference type="ARBA" id="ARBA00022475"/>
    </source>
</evidence>
<dbReference type="InterPro" id="IPR002550">
    <property type="entry name" value="CNNM"/>
</dbReference>
<comment type="subcellular location">
    <subcellularLocation>
        <location evidence="1">Cell membrane</location>
        <topology evidence="1">Multi-pass membrane protein</topology>
    </subcellularLocation>
</comment>
<dbReference type="SUPFAM" id="SSF54631">
    <property type="entry name" value="CBS-domain pair"/>
    <property type="match status" value="1"/>
</dbReference>
<dbReference type="Pfam" id="PF01595">
    <property type="entry name" value="CNNM"/>
    <property type="match status" value="1"/>
</dbReference>
<keyword evidence="3 9" id="KW-0812">Transmembrane</keyword>
<evidence type="ECO:0000256" key="1">
    <source>
        <dbReference type="ARBA" id="ARBA00004651"/>
    </source>
</evidence>
<accession>A0A1R3XGH0</accession>
<keyword evidence="7 9" id="KW-0472">Membrane</keyword>
<dbReference type="STRING" id="1317125.SAMN05444128_2281"/>
<keyword evidence="4" id="KW-0677">Repeat</keyword>
<evidence type="ECO:0000256" key="4">
    <source>
        <dbReference type="ARBA" id="ARBA00022737"/>
    </source>
</evidence>
<evidence type="ECO:0000256" key="3">
    <source>
        <dbReference type="ARBA" id="ARBA00022692"/>
    </source>
</evidence>
<dbReference type="GO" id="GO:0005886">
    <property type="term" value="C:plasma membrane"/>
    <property type="evidence" value="ECO:0007669"/>
    <property type="project" value="UniProtKB-SubCell"/>
</dbReference>
<evidence type="ECO:0000259" key="11">
    <source>
        <dbReference type="PROSITE" id="PS51371"/>
    </source>
</evidence>
<protein>
    <submittedName>
        <fullName evidence="13">Putative hemolysin</fullName>
    </submittedName>
</protein>
<dbReference type="PANTHER" id="PTHR43099:SF2">
    <property type="entry name" value="UPF0053 PROTEIN YRKA"/>
    <property type="match status" value="1"/>
</dbReference>
<name>A0A1R3XGH0_9BACT</name>
<reference evidence="14" key="1">
    <citation type="submission" date="2017-01" db="EMBL/GenBank/DDBJ databases">
        <authorList>
            <person name="Varghese N."/>
            <person name="Submissions S."/>
        </authorList>
    </citation>
    <scope>NUCLEOTIDE SEQUENCE [LARGE SCALE GENOMIC DNA]</scope>
    <source>
        <strain evidence="14">LP100</strain>
    </source>
</reference>
<dbReference type="SMART" id="SM00116">
    <property type="entry name" value="CBS"/>
    <property type="match status" value="2"/>
</dbReference>
<dbReference type="GO" id="GO:0050660">
    <property type="term" value="F:flavin adenine dinucleotide binding"/>
    <property type="evidence" value="ECO:0007669"/>
    <property type="project" value="InterPro"/>
</dbReference>
<dbReference type="CDD" id="cd04590">
    <property type="entry name" value="CBS_pair_CorC_HlyC_assoc"/>
    <property type="match status" value="1"/>
</dbReference>
<dbReference type="InterPro" id="IPR036318">
    <property type="entry name" value="FAD-bd_PCMH-like_sf"/>
</dbReference>
<dbReference type="EMBL" id="FTPP01000002">
    <property type="protein sequence ID" value="SIT90393.1"/>
    <property type="molecule type" value="Genomic_DNA"/>
</dbReference>